<dbReference type="EMBL" id="BSKO01000001">
    <property type="protein sequence ID" value="GLO64544.1"/>
    <property type="molecule type" value="Genomic_DNA"/>
</dbReference>
<dbReference type="InterPro" id="IPR000073">
    <property type="entry name" value="AB_hydrolase_1"/>
</dbReference>
<dbReference type="InterPro" id="IPR050266">
    <property type="entry name" value="AB_hydrolase_sf"/>
</dbReference>
<dbReference type="Proteomes" id="UP001275436">
    <property type="component" value="Unassembled WGS sequence"/>
</dbReference>
<comment type="caution">
    <text evidence="2">The sequence shown here is derived from an EMBL/GenBank/DDBJ whole genome shotgun (WGS) entry which is preliminary data.</text>
</comment>
<evidence type="ECO:0000313" key="2">
    <source>
        <dbReference type="EMBL" id="GLO64544.1"/>
    </source>
</evidence>
<dbReference type="Pfam" id="PF12697">
    <property type="entry name" value="Abhydrolase_6"/>
    <property type="match status" value="1"/>
</dbReference>
<keyword evidence="3" id="KW-1185">Reference proteome</keyword>
<evidence type="ECO:0000313" key="3">
    <source>
        <dbReference type="Proteomes" id="UP001275436"/>
    </source>
</evidence>
<sequence>MQDDNRNTRKAVQELFNLIECLDFKEPIILVGHSYGGLCAQHFLKKYPYLVGGLILVDSTSVDLHELDELDLPLLNKDSTDEIWIQKCMEYSTMSEDEIFHELQPSLTEKEKQLPTEIQRNILTFSLNPLLYKAMASEIRNWKYDAEHIKHLHNPKNTPLIVIGRDKQFNIQTGINDGSPKSELELFENTWHQLIIDQLSLSCHSELIIAENASHNVHLDRPDVIEKAVGKVVSQLY</sequence>
<proteinExistence type="predicted"/>
<protein>
    <recommendedName>
        <fullName evidence="1">AB hydrolase-1 domain-containing protein</fullName>
    </recommendedName>
</protein>
<organism evidence="2 3">
    <name type="scientific">Oceanobacillus kimchii</name>
    <dbReference type="NCBI Taxonomy" id="746691"/>
    <lineage>
        <taxon>Bacteria</taxon>
        <taxon>Bacillati</taxon>
        <taxon>Bacillota</taxon>
        <taxon>Bacilli</taxon>
        <taxon>Bacillales</taxon>
        <taxon>Bacillaceae</taxon>
        <taxon>Oceanobacillus</taxon>
    </lineage>
</organism>
<name>A0ABQ5TG23_9BACI</name>
<dbReference type="PANTHER" id="PTHR43798">
    <property type="entry name" value="MONOACYLGLYCEROL LIPASE"/>
    <property type="match status" value="1"/>
</dbReference>
<accession>A0ABQ5TG23</accession>
<reference evidence="2 3" key="1">
    <citation type="submission" date="2023-02" db="EMBL/GenBank/DDBJ databases">
        <title>Oceanobacillus kimchii IFOP_LL358 isolated form Alexandrium catenella lab strain.</title>
        <authorList>
            <person name="Gajardo G."/>
            <person name="Ueki S."/>
            <person name="Maruyama F."/>
        </authorList>
    </citation>
    <scope>NUCLEOTIDE SEQUENCE [LARGE SCALE GENOMIC DNA]</scope>
    <source>
        <strain evidence="2 3">IFOP_LL358</strain>
    </source>
</reference>
<dbReference type="InterPro" id="IPR029058">
    <property type="entry name" value="AB_hydrolase_fold"/>
</dbReference>
<dbReference type="Gene3D" id="3.40.50.1820">
    <property type="entry name" value="alpha/beta hydrolase"/>
    <property type="match status" value="1"/>
</dbReference>
<feature type="domain" description="AB hydrolase-1" evidence="1">
    <location>
        <begin position="18"/>
        <end position="226"/>
    </location>
</feature>
<evidence type="ECO:0000259" key="1">
    <source>
        <dbReference type="Pfam" id="PF12697"/>
    </source>
</evidence>
<gene>
    <name evidence="2" type="ORF">MACH08_03280</name>
</gene>
<dbReference type="SUPFAM" id="SSF53474">
    <property type="entry name" value="alpha/beta-Hydrolases"/>
    <property type="match status" value="1"/>
</dbReference>